<dbReference type="RefSeq" id="XP_018230264.1">
    <property type="nucleotide sequence ID" value="XM_018373609.1"/>
</dbReference>
<dbReference type="GeneID" id="28939864"/>
<dbReference type="Pfam" id="PF09736">
    <property type="entry name" value="Bud13"/>
    <property type="match status" value="1"/>
</dbReference>
<evidence type="ECO:0008006" key="4">
    <source>
        <dbReference type="Google" id="ProtNLM"/>
    </source>
</evidence>
<reference evidence="3" key="1">
    <citation type="journal article" date="2016" name="Nat. Commun.">
        <title>Genome analysis of three Pneumocystis species reveals adaptation mechanisms to life exclusively in mammalian hosts.</title>
        <authorList>
            <person name="Ma L."/>
            <person name="Chen Z."/>
            <person name="Huang D.W."/>
            <person name="Kutty G."/>
            <person name="Ishihara M."/>
            <person name="Wang H."/>
            <person name="Abouelleil A."/>
            <person name="Bishop L."/>
            <person name="Davey E."/>
            <person name="Deng R."/>
            <person name="Deng X."/>
            <person name="Fan L."/>
            <person name="Fantoni G."/>
            <person name="Fitzgerald M."/>
            <person name="Gogineni E."/>
            <person name="Goldberg J.M."/>
            <person name="Handley G."/>
            <person name="Hu X."/>
            <person name="Huber C."/>
            <person name="Jiao X."/>
            <person name="Jones K."/>
            <person name="Levin J.Z."/>
            <person name="Liu Y."/>
            <person name="Macdonald P."/>
            <person name="Melnikov A."/>
            <person name="Raley C."/>
            <person name="Sassi M."/>
            <person name="Sherman B.T."/>
            <person name="Song X."/>
            <person name="Sykes S."/>
            <person name="Tran B."/>
            <person name="Walsh L."/>
            <person name="Xia Y."/>
            <person name="Yang J."/>
            <person name="Young S."/>
            <person name="Zeng Q."/>
            <person name="Zheng X."/>
            <person name="Stephens R."/>
            <person name="Nusbaum C."/>
            <person name="Birren B.W."/>
            <person name="Azadi P."/>
            <person name="Lempicki R.A."/>
            <person name="Cuomo C.A."/>
            <person name="Kovacs J.A."/>
        </authorList>
    </citation>
    <scope>NUCLEOTIDE SEQUENCE [LARGE SCALE GENOMIC DNA]</scope>
    <source>
        <strain evidence="3">RU7</strain>
    </source>
</reference>
<comment type="similarity">
    <text evidence="1">Belongs to the CWC26 family.</text>
</comment>
<gene>
    <name evidence="2" type="ORF">T551_01346</name>
</gene>
<dbReference type="VEuPathDB" id="FungiDB:T551_01346"/>
<dbReference type="InterPro" id="IPR018609">
    <property type="entry name" value="Bud13"/>
</dbReference>
<dbReference type="GO" id="GO:0003723">
    <property type="term" value="F:RNA binding"/>
    <property type="evidence" value="ECO:0007669"/>
    <property type="project" value="TreeGrafter"/>
</dbReference>
<accession>A0A0W4ZSC6</accession>
<dbReference type="PANTHER" id="PTHR31809">
    <property type="entry name" value="BUD13 HOMOLOG"/>
    <property type="match status" value="1"/>
</dbReference>
<dbReference type="EMBL" id="LFWA01000005">
    <property type="protein sequence ID" value="KTW31274.1"/>
    <property type="molecule type" value="Genomic_DNA"/>
</dbReference>
<dbReference type="Proteomes" id="UP000053447">
    <property type="component" value="Unassembled WGS sequence"/>
</dbReference>
<dbReference type="GO" id="GO:0000398">
    <property type="term" value="P:mRNA splicing, via spliceosome"/>
    <property type="evidence" value="ECO:0007669"/>
    <property type="project" value="TreeGrafter"/>
</dbReference>
<evidence type="ECO:0000256" key="1">
    <source>
        <dbReference type="ARBA" id="ARBA00011069"/>
    </source>
</evidence>
<keyword evidence="3" id="KW-1185">Reference proteome</keyword>
<dbReference type="GO" id="GO:0070274">
    <property type="term" value="C:RES complex"/>
    <property type="evidence" value="ECO:0007669"/>
    <property type="project" value="TreeGrafter"/>
</dbReference>
<dbReference type="InterPro" id="IPR051112">
    <property type="entry name" value="CWC26_splicing_factor"/>
</dbReference>
<proteinExistence type="inferred from homology"/>
<dbReference type="AlphaFoldDB" id="A0A0W4ZSC6"/>
<sequence length="319" mass="36787">MSLASYLAEKYLNKEVVKKKKKAQKDDNSIHIVDADITGWVEVQPDRKKTKQISAAEKAHETLRKAQKDLKSAFKKGDRSSWQKIANEKEIEHDTLDSQDPPVVVTLDGHDITLNENETPEGPLMSSGARAGLQTAKQVADDLKRQKDRERAIFQTADPQWTGKNAETIYRDASGRRVDMELVMMERQRQKAKEEAQKKLELEMSKGEVQKRQKLEEKQKLEEIKHLPFSRSIDDPELNRLLKEKERWNDPAASFLTKKQTSTRPVYKGYYNANRFGIPPGYRWDGVDRGNGFEKAWFAHQNEKKIQAAQAYAWSTEDM</sequence>
<organism evidence="2 3">
    <name type="scientific">Pneumocystis jirovecii (strain RU7)</name>
    <name type="common">Human pneumocystis pneumonia agent</name>
    <dbReference type="NCBI Taxonomy" id="1408657"/>
    <lineage>
        <taxon>Eukaryota</taxon>
        <taxon>Fungi</taxon>
        <taxon>Dikarya</taxon>
        <taxon>Ascomycota</taxon>
        <taxon>Taphrinomycotina</taxon>
        <taxon>Pneumocystomycetes</taxon>
        <taxon>Pneumocystaceae</taxon>
        <taxon>Pneumocystis</taxon>
    </lineage>
</organism>
<evidence type="ECO:0000313" key="3">
    <source>
        <dbReference type="Proteomes" id="UP000053447"/>
    </source>
</evidence>
<dbReference type="STRING" id="1408657.A0A0W4ZSC6"/>
<dbReference type="PANTHER" id="PTHR31809:SF0">
    <property type="entry name" value="BUD13 HOMOLOG"/>
    <property type="match status" value="1"/>
</dbReference>
<name>A0A0W4ZSC6_PNEJ7</name>
<comment type="caution">
    <text evidence="2">The sequence shown here is derived from an EMBL/GenBank/DDBJ whole genome shotgun (WGS) entry which is preliminary data.</text>
</comment>
<dbReference type="OrthoDB" id="6022at2759"/>
<evidence type="ECO:0000313" key="2">
    <source>
        <dbReference type="EMBL" id="KTW31274.1"/>
    </source>
</evidence>
<protein>
    <recommendedName>
        <fullName evidence="4">Pre-mRNA-splicing factor CWC26</fullName>
    </recommendedName>
</protein>
<dbReference type="GO" id="GO:0000974">
    <property type="term" value="C:Prp19 complex"/>
    <property type="evidence" value="ECO:0007669"/>
    <property type="project" value="EnsemblFungi"/>
</dbReference>
<dbReference type="eggNOG" id="KOG2654">
    <property type="taxonomic scope" value="Eukaryota"/>
</dbReference>
<dbReference type="GO" id="GO:0005684">
    <property type="term" value="C:U2-type spliceosomal complex"/>
    <property type="evidence" value="ECO:0007669"/>
    <property type="project" value="EnsemblFungi"/>
</dbReference>